<evidence type="ECO:0000313" key="1">
    <source>
        <dbReference type="EMBL" id="RKW69629.1"/>
    </source>
</evidence>
<dbReference type="SUPFAM" id="SSF56784">
    <property type="entry name" value="HAD-like"/>
    <property type="match status" value="1"/>
</dbReference>
<keyword evidence="2" id="KW-1185">Reference proteome</keyword>
<dbReference type="Proteomes" id="UP000273119">
    <property type="component" value="Unassembled WGS sequence"/>
</dbReference>
<protein>
    <submittedName>
        <fullName evidence="1">HAD family hydrolase</fullName>
    </submittedName>
</protein>
<reference evidence="1 2" key="1">
    <citation type="submission" date="2018-07" db="EMBL/GenBank/DDBJ databases">
        <title>Arthrobacter sp. nov., isolated from raw cow's milk with high bacterial count.</title>
        <authorList>
            <person name="Hahne J."/>
            <person name="Isele D."/>
            <person name="Lipski A."/>
        </authorList>
    </citation>
    <scope>NUCLEOTIDE SEQUENCE [LARGE SCALE GENOMIC DNA]</scope>
    <source>
        <strain evidence="1 2">JZ R-183</strain>
    </source>
</reference>
<proteinExistence type="predicted"/>
<dbReference type="SFLD" id="SFLDS00003">
    <property type="entry name" value="Haloacid_Dehalogenase"/>
    <property type="match status" value="1"/>
</dbReference>
<name>A0A496PGM3_9MICC</name>
<evidence type="ECO:0000313" key="2">
    <source>
        <dbReference type="Proteomes" id="UP000273119"/>
    </source>
</evidence>
<dbReference type="InterPro" id="IPR036412">
    <property type="entry name" value="HAD-like_sf"/>
</dbReference>
<accession>A0A496PGM3</accession>
<dbReference type="GO" id="GO:0016787">
    <property type="term" value="F:hydrolase activity"/>
    <property type="evidence" value="ECO:0007669"/>
    <property type="project" value="UniProtKB-KW"/>
</dbReference>
<dbReference type="AlphaFoldDB" id="A0A496PGM3"/>
<organism evidence="1 2">
    <name type="scientific">Galactobacter caseinivorans</name>
    <dbReference type="NCBI Taxonomy" id="2676123"/>
    <lineage>
        <taxon>Bacteria</taxon>
        <taxon>Bacillati</taxon>
        <taxon>Actinomycetota</taxon>
        <taxon>Actinomycetes</taxon>
        <taxon>Micrococcales</taxon>
        <taxon>Micrococcaceae</taxon>
        <taxon>Galactobacter</taxon>
    </lineage>
</organism>
<dbReference type="InterPro" id="IPR051828">
    <property type="entry name" value="HAD-like_hydrolase_domain"/>
</dbReference>
<dbReference type="Pfam" id="PF00702">
    <property type="entry name" value="Hydrolase"/>
    <property type="match status" value="1"/>
</dbReference>
<dbReference type="EMBL" id="QQXL01000008">
    <property type="protein sequence ID" value="RKW69629.1"/>
    <property type="molecule type" value="Genomic_DNA"/>
</dbReference>
<gene>
    <name evidence="1" type="ORF">DWQ67_12650</name>
</gene>
<dbReference type="SFLD" id="SFLDG01129">
    <property type="entry name" value="C1.5:_HAD__Beta-PGM__Phosphata"/>
    <property type="match status" value="1"/>
</dbReference>
<dbReference type="PANTHER" id="PTHR46191:SF2">
    <property type="entry name" value="HALOACID DEHALOGENASE-LIKE HYDROLASE DOMAIN-CONTAINING PROTEIN 3"/>
    <property type="match status" value="1"/>
</dbReference>
<keyword evidence="1" id="KW-0378">Hydrolase</keyword>
<dbReference type="Gene3D" id="1.20.120.1600">
    <property type="match status" value="1"/>
</dbReference>
<dbReference type="PANTHER" id="PTHR46191">
    <property type="match status" value="1"/>
</dbReference>
<dbReference type="Gene3D" id="3.40.50.1000">
    <property type="entry name" value="HAD superfamily/HAD-like"/>
    <property type="match status" value="1"/>
</dbReference>
<comment type="caution">
    <text evidence="1">The sequence shown here is derived from an EMBL/GenBank/DDBJ whole genome shotgun (WGS) entry which is preliminary data.</text>
</comment>
<dbReference type="RefSeq" id="WP_121485959.1">
    <property type="nucleotide sequence ID" value="NZ_QQXL01000008.1"/>
</dbReference>
<dbReference type="InterPro" id="IPR023214">
    <property type="entry name" value="HAD_sf"/>
</dbReference>
<sequence>MQSQDLLPEVKALSLDLWGTLIRSHPDFKPARTRMLGQAFGIDSARDAQADAAFRSADRQADDDAERLGADVGFVPRVLAMHASAVAAGLSSAPAPDAASLAALEAVQSEHVTRFPPQPFSDAVPGLLLALGDLLPLAVTSNTGMLGGATMRRALAANGLLPAFRVLVFSNECGAAKPSPAIFSATVGALAAVAPQQLGNPAADHPLTPAQILHVGDNPLADIAGAKTSGLAAAHVNVEGATHIDQLLSAVLTQARARLGARA</sequence>